<dbReference type="OrthoDB" id="29058at2759"/>
<dbReference type="AlphaFoldDB" id="I1K2U0"/>
<dbReference type="EMBL" id="CM000838">
    <property type="protein sequence ID" value="KRH58350.1"/>
    <property type="molecule type" value="Genomic_DNA"/>
</dbReference>
<dbReference type="EnsemblPlants" id="KRH58350">
    <property type="protein sequence ID" value="KRH58350"/>
    <property type="gene ID" value="GLYMA_05G122300"/>
</dbReference>
<evidence type="ECO:0000256" key="1">
    <source>
        <dbReference type="ARBA" id="ARBA00004604"/>
    </source>
</evidence>
<evidence type="ECO:0000256" key="3">
    <source>
        <dbReference type="ARBA" id="ARBA00022552"/>
    </source>
</evidence>
<reference evidence="7" key="3">
    <citation type="submission" date="2018-07" db="EMBL/GenBank/DDBJ databases">
        <title>WGS assembly of Glycine max.</title>
        <authorList>
            <person name="Schmutz J."/>
            <person name="Cannon S."/>
            <person name="Schlueter J."/>
            <person name="Ma J."/>
            <person name="Mitros T."/>
            <person name="Nelson W."/>
            <person name="Hyten D."/>
            <person name="Song Q."/>
            <person name="Thelen J."/>
            <person name="Cheng J."/>
            <person name="Xu D."/>
            <person name="Hellsten U."/>
            <person name="May G."/>
            <person name="Yu Y."/>
            <person name="Sakurai T."/>
            <person name="Umezawa T."/>
            <person name="Bhattacharyya M."/>
            <person name="Sandhu D."/>
            <person name="Valliyodan B."/>
            <person name="Lindquist E."/>
            <person name="Peto M."/>
            <person name="Grant D."/>
            <person name="Shu S."/>
            <person name="Goodstein D."/>
            <person name="Barry K."/>
            <person name="Futrell-Griggs M."/>
            <person name="Abernathy B."/>
            <person name="Du J."/>
            <person name="Tian Z."/>
            <person name="Zhu L."/>
            <person name="Gill N."/>
            <person name="Joshi T."/>
            <person name="Libault M."/>
            <person name="Sethuraman A."/>
            <person name="Zhang X."/>
            <person name="Shinozaki K."/>
            <person name="Nguyen H."/>
            <person name="Wing R."/>
            <person name="Cregan P."/>
            <person name="Specht J."/>
            <person name="Grimwood J."/>
            <person name="Rokhsar D."/>
            <person name="Stacey G."/>
            <person name="Shoemaker R."/>
            <person name="Jackson S."/>
        </authorList>
    </citation>
    <scope>NUCLEOTIDE SEQUENCE</scope>
    <source>
        <tissue evidence="7">Callus</tissue>
    </source>
</reference>
<keyword evidence="9" id="KW-1185">Reference proteome</keyword>
<dbReference type="eggNOG" id="KOG3237">
    <property type="taxonomic scope" value="Eukaryota"/>
</dbReference>
<dbReference type="GO" id="GO:0005730">
    <property type="term" value="C:nucleolus"/>
    <property type="evidence" value="ECO:0000318"/>
    <property type="project" value="GO_Central"/>
</dbReference>
<evidence type="ECO:0000256" key="2">
    <source>
        <dbReference type="ARBA" id="ARBA00008105"/>
    </source>
</evidence>
<gene>
    <name evidence="8" type="primary">LOC100817888</name>
    <name evidence="7" type="ORF">GLYMA_05G122300</name>
</gene>
<keyword evidence="3 5" id="KW-0698">rRNA processing</keyword>
<dbReference type="RefSeq" id="XP_006580015.1">
    <property type="nucleotide sequence ID" value="XM_006579952.4"/>
</dbReference>
<feature type="region of interest" description="Disordered" evidence="6">
    <location>
        <begin position="1"/>
        <end position="23"/>
    </location>
</feature>
<dbReference type="Gramene" id="KRH58350">
    <property type="protein sequence ID" value="KRH58350"/>
    <property type="gene ID" value="GLYMA_05G122300"/>
</dbReference>
<keyword evidence="4 5" id="KW-0539">Nucleus</keyword>
<dbReference type="PIRSF" id="PIRSF015952">
    <property type="entry name" value="U3snoRNP11"/>
    <property type="match status" value="1"/>
</dbReference>
<dbReference type="GO" id="GO:0032040">
    <property type="term" value="C:small-subunit processome"/>
    <property type="evidence" value="ECO:0000318"/>
    <property type="project" value="GO_Central"/>
</dbReference>
<dbReference type="STRING" id="3847.I1K2U0"/>
<evidence type="ECO:0000313" key="7">
    <source>
        <dbReference type="EMBL" id="KRH58350.1"/>
    </source>
</evidence>
<name>I1K2U0_SOYBN</name>
<dbReference type="OMA" id="NGHTFYL"/>
<dbReference type="GeneID" id="100817888"/>
<comment type="subcellular location">
    <subcellularLocation>
        <location evidence="1 5">Nucleus</location>
        <location evidence="1 5">Nucleolus</location>
    </subcellularLocation>
</comment>
<reference evidence="8" key="2">
    <citation type="submission" date="2018-02" db="UniProtKB">
        <authorList>
            <consortium name="EnsemblPlants"/>
        </authorList>
    </citation>
    <scope>IDENTIFICATION</scope>
    <source>
        <strain evidence="8">Williams 82</strain>
    </source>
</reference>
<dbReference type="ExpressionAtlas" id="I1K2U0">
    <property type="expression patterns" value="baseline and differential"/>
</dbReference>
<dbReference type="InterPro" id="IPR007144">
    <property type="entry name" value="SSU_processome_Utp11"/>
</dbReference>
<comment type="function">
    <text evidence="5">Involved in nucleolar processing of pre-18S ribosomal RNA.</text>
</comment>
<evidence type="ECO:0000313" key="9">
    <source>
        <dbReference type="Proteomes" id="UP000008827"/>
    </source>
</evidence>
<sequence>MSSLRNAIPRRAHKERSQPSSRKKFGLLEKHKDYVQRAKAFHKKEGTLRVPFYSFLFLQLLIPSTVNNFLQKLREKAANRNEDEFYFKMVRTKTVDGVHKPESEANKYTQQELMLMKTQDMGYILQKIQSERNKIERLTASLHSIDKQPVNKHVLFAEEREEAKELESQYQKSKIPFTSEDIPAGIKRKTAQSYQELEARRSRLNQLEKIYMDMAMQKELQKKGRKRKLGEDEIVCPTSKPVYKWCAERKR</sequence>
<evidence type="ECO:0000256" key="6">
    <source>
        <dbReference type="SAM" id="MobiDB-lite"/>
    </source>
</evidence>
<evidence type="ECO:0000256" key="5">
    <source>
        <dbReference type="PIRNR" id="PIRNR015952"/>
    </source>
</evidence>
<dbReference type="Proteomes" id="UP000008827">
    <property type="component" value="Chromosome 5"/>
</dbReference>
<dbReference type="PANTHER" id="PTHR12838">
    <property type="entry name" value="U3 SMALL NUCLEOLAR RNA-ASSOCIATED PROTEIN 11"/>
    <property type="match status" value="1"/>
</dbReference>
<dbReference type="SMR" id="I1K2U0"/>
<reference evidence="7 8" key="1">
    <citation type="journal article" date="2010" name="Nature">
        <title>Genome sequence of the palaeopolyploid soybean.</title>
        <authorList>
            <person name="Schmutz J."/>
            <person name="Cannon S.B."/>
            <person name="Schlueter J."/>
            <person name="Ma J."/>
            <person name="Mitros T."/>
            <person name="Nelson W."/>
            <person name="Hyten D.L."/>
            <person name="Song Q."/>
            <person name="Thelen J.J."/>
            <person name="Cheng J."/>
            <person name="Xu D."/>
            <person name="Hellsten U."/>
            <person name="May G.D."/>
            <person name="Yu Y."/>
            <person name="Sakurai T."/>
            <person name="Umezawa T."/>
            <person name="Bhattacharyya M.K."/>
            <person name="Sandhu D."/>
            <person name="Valliyodan B."/>
            <person name="Lindquist E."/>
            <person name="Peto M."/>
            <person name="Grant D."/>
            <person name="Shu S."/>
            <person name="Goodstein D."/>
            <person name="Barry K."/>
            <person name="Futrell-Griggs M."/>
            <person name="Abernathy B."/>
            <person name="Du J."/>
            <person name="Tian Z."/>
            <person name="Zhu L."/>
            <person name="Gill N."/>
            <person name="Joshi T."/>
            <person name="Libault M."/>
            <person name="Sethuraman A."/>
            <person name="Zhang X.-C."/>
            <person name="Shinozaki K."/>
            <person name="Nguyen H.T."/>
            <person name="Wing R.A."/>
            <person name="Cregan P."/>
            <person name="Specht J."/>
            <person name="Grimwood J."/>
            <person name="Rokhsar D."/>
            <person name="Stacey G."/>
            <person name="Shoemaker R.C."/>
            <person name="Jackson S.A."/>
        </authorList>
    </citation>
    <scope>NUCLEOTIDE SEQUENCE</scope>
    <source>
        <strain evidence="8">cv. Williams 82</strain>
        <tissue evidence="7">Callus</tissue>
    </source>
</reference>
<comment type="subunit">
    <text evidence="5">Component of the ribosomal small subunit (SSU) processome.</text>
</comment>
<dbReference type="PaxDb" id="3847-GLYMA05G25190.1"/>
<evidence type="ECO:0000256" key="4">
    <source>
        <dbReference type="ARBA" id="ARBA00023242"/>
    </source>
</evidence>
<organism evidence="7">
    <name type="scientific">Glycine max</name>
    <name type="common">Soybean</name>
    <name type="synonym">Glycine hispida</name>
    <dbReference type="NCBI Taxonomy" id="3847"/>
    <lineage>
        <taxon>Eukaryota</taxon>
        <taxon>Viridiplantae</taxon>
        <taxon>Streptophyta</taxon>
        <taxon>Embryophyta</taxon>
        <taxon>Tracheophyta</taxon>
        <taxon>Spermatophyta</taxon>
        <taxon>Magnoliopsida</taxon>
        <taxon>eudicotyledons</taxon>
        <taxon>Gunneridae</taxon>
        <taxon>Pentapetalae</taxon>
        <taxon>rosids</taxon>
        <taxon>fabids</taxon>
        <taxon>Fabales</taxon>
        <taxon>Fabaceae</taxon>
        <taxon>Papilionoideae</taxon>
        <taxon>50 kb inversion clade</taxon>
        <taxon>NPAAA clade</taxon>
        <taxon>indigoferoid/millettioid clade</taxon>
        <taxon>Phaseoleae</taxon>
        <taxon>Glycine</taxon>
        <taxon>Glycine subgen. Soja</taxon>
    </lineage>
</organism>
<comment type="similarity">
    <text evidence="2 5">Belongs to the UTP11 family.</text>
</comment>
<accession>I1K2U0</accession>
<dbReference type="PANTHER" id="PTHR12838:SF0">
    <property type="entry name" value="U3 SMALL NUCLEOLAR RNA-ASSOCIATED PROTEIN 11-RELATED"/>
    <property type="match status" value="1"/>
</dbReference>
<dbReference type="Pfam" id="PF03998">
    <property type="entry name" value="Utp11"/>
    <property type="match status" value="2"/>
</dbReference>
<proteinExistence type="inferred from homology"/>
<dbReference type="GO" id="GO:0006364">
    <property type="term" value="P:rRNA processing"/>
    <property type="evidence" value="ECO:0007669"/>
    <property type="project" value="UniProtKB-UniRule"/>
</dbReference>
<protein>
    <recommendedName>
        <fullName evidence="5">U3 small nucleolar RNA-associated protein 11</fullName>
        <shortName evidence="5">U3 snoRNA-associated protein 11</shortName>
    </recommendedName>
</protein>
<evidence type="ECO:0000313" key="8">
    <source>
        <dbReference type="EnsemblPlants" id="KRH58350"/>
    </source>
</evidence>
<dbReference type="HOGENOM" id="CLU_061887_0_2_1"/>